<keyword evidence="3" id="KW-1185">Reference proteome</keyword>
<accession>A0A417YGP8</accession>
<evidence type="ECO:0000313" key="3">
    <source>
        <dbReference type="Proteomes" id="UP000285456"/>
    </source>
</evidence>
<dbReference type="RefSeq" id="WP_118889558.1">
    <property type="nucleotide sequence ID" value="NZ_PHUT01000007.1"/>
</dbReference>
<gene>
    <name evidence="2" type="ORF">D1B32_12245</name>
</gene>
<evidence type="ECO:0000259" key="1">
    <source>
        <dbReference type="Pfam" id="PF13702"/>
    </source>
</evidence>
<organism evidence="2 3">
    <name type="scientific">Oceanobacillus profundus</name>
    <dbReference type="NCBI Taxonomy" id="372463"/>
    <lineage>
        <taxon>Bacteria</taxon>
        <taxon>Bacillati</taxon>
        <taxon>Bacillota</taxon>
        <taxon>Bacilli</taxon>
        <taxon>Bacillales</taxon>
        <taxon>Bacillaceae</taxon>
        <taxon>Oceanobacillus</taxon>
    </lineage>
</organism>
<proteinExistence type="predicted"/>
<feature type="domain" description="CwlT-like lysozyme" evidence="1">
    <location>
        <begin position="1747"/>
        <end position="1878"/>
    </location>
</feature>
<dbReference type="Pfam" id="PF13702">
    <property type="entry name" value="Lysozyme_like"/>
    <property type="match status" value="1"/>
</dbReference>
<dbReference type="OrthoDB" id="9813368at2"/>
<dbReference type="InterPro" id="IPR023346">
    <property type="entry name" value="Lysozyme-like_dom_sf"/>
</dbReference>
<comment type="caution">
    <text evidence="2">The sequence shown here is derived from an EMBL/GenBank/DDBJ whole genome shotgun (WGS) entry which is preliminary data.</text>
</comment>
<evidence type="ECO:0000313" key="2">
    <source>
        <dbReference type="EMBL" id="RHW32000.1"/>
    </source>
</evidence>
<protein>
    <submittedName>
        <fullName evidence="2">Baseplate hub protein</fullName>
    </submittedName>
</protein>
<dbReference type="SUPFAM" id="SSF53955">
    <property type="entry name" value="Lysozyme-like"/>
    <property type="match status" value="1"/>
</dbReference>
<dbReference type="Proteomes" id="UP000285456">
    <property type="component" value="Unassembled WGS sequence"/>
</dbReference>
<dbReference type="EMBL" id="QWEH01000007">
    <property type="protein sequence ID" value="RHW32000.1"/>
    <property type="molecule type" value="Genomic_DNA"/>
</dbReference>
<dbReference type="CDD" id="cd16891">
    <property type="entry name" value="CwlT-like"/>
    <property type="match status" value="1"/>
</dbReference>
<dbReference type="InterPro" id="IPR047194">
    <property type="entry name" value="CwlT-like_lysozyme"/>
</dbReference>
<reference evidence="2 3" key="1">
    <citation type="journal article" date="2007" name="Int. J. Syst. Evol. Microbiol.">
        <title>Oceanobacillus profundus sp. nov., isolated from a deep-sea sediment core.</title>
        <authorList>
            <person name="Kim Y.G."/>
            <person name="Choi D.H."/>
            <person name="Hyun S."/>
            <person name="Cho B.C."/>
        </authorList>
    </citation>
    <scope>NUCLEOTIDE SEQUENCE [LARGE SCALE GENOMIC DNA]</scope>
    <source>
        <strain evidence="2 3">DSM 18246</strain>
    </source>
</reference>
<dbReference type="Gene3D" id="1.10.530.10">
    <property type="match status" value="1"/>
</dbReference>
<name>A0A417YGP8_9BACI</name>
<sequence>MATTLAVDDRDSRYGVLGDHYMRIGDTQFYLPPTDIKVHRMMKNQKVSVMRGKNSLPKESGYFDRVITLTIFFPDVRSINDELRPLLAQSKKCPFLPIENTYLNDAHKVEAITIQNVTVQTTPGFPNTLQAIIQCYAFEPAAYIYGSTEKTFDEMFHWPLFRWYYGRHLKKVKVVDPVFKQLFGSNSDKQLTYFEPVSGEVTNDFQFRIVAEDDLLAIREWNKEKKELIKAWQEDKNGSSLGDFFKNAISSKKDGAKPITKKGKEQQFNEEYDELYSKAMYEYDLHYETWDLGRMELEDFSISFENSISSYQLQMHQSPAHQYLGSQDTVIVARFKTDDMESVASLEDLMRRTSYLTREYHKEVSNGFLEIDHQLARLYGVKSVVIDDVSINTIEGMPGVYDITLTLMAYNRAEKKMHEVSAMTLGLDWDASGTIVNPYLQNAMAGFKKIHTSIGIQQNAEQQAIYNEHVINAFRAAELYPDLELPTYDEVREAGFSLINNNNGVFVDPDFFIKYDSFQDYAQLLSESIDSGSSDIKMYDATGGTATVTKGGLKLDEVADRKVEEMKTITKNSVPNLGVSENVNANQDTTNRSTLEMEALIRKSAQVYEIPEIYPIAFAKAFDSKLRHFYEVGDNPELGGIYNSSAGSPIFMGSNLNLLGGDRSADYAGVMRVSNQYGDAKLISKSIEYNVDVGMRYMKYYWEVAGSMMEDERINTDRLHQMLDIPNTSLDDSYKAQFILMSALYLQHDREILAVMNKGQEPRASILRIYEHLLDVLDGTEAWGYEKLQKEYGKLKVQDYKATIYTVDDDNPTLNIKQSDIDIEDTTELEKTMMHDMLEYDRRGRLVRAFPTFFMTFIDEGQFVGSAKMSDQYFHYRAISDITYNNSRKQASSTLVCELSNVFGSLSDSEKAQDLTHTSFGDMFLASIMPGAVAKAQERSRHRNSNFYKSIYLRTGVRVHMRMGYGANAAELPTIMNGTITSLQNNGATITMIAQDDGIELTNKLNAMMDIDPQDETSGFLSSKKEPTEIIDELLTDSRGLWSNISASLSNKEYQDHALGVMHFGETGLPQGIADFKDLFTLGIMESRDRAEVNMNVYQTTGLLHEDQSKWYNRLKDGLGIGESDEVNININLYDKTIWDVLNIGASVGSDMITAVHPFGLRSTIFLGKPYFPITYGYKVDLESEKVVGEKIKSFKQLHSYDSYTSIISNGIKATEDNMYTVAVGAYNNEGKLNVTPPVYVDSNIWPEKQKTVNIDTTLNAKGVAALGAVPFIGDMLNKPAKWFFDEGVALKITAAGLRDFVKDMYDGYLTVPGDPSVKPYDTMLLQDFYTDMVGPADMKEIIHVMNHDVGFITMIKPDVIAYNEDQTIFNTIARAMTVVAYAATRMIAHNILKAKGYTGSFPILNAVWSSTKEKMGKAHRTFKGTASKVTNRIPQLDIDRWKKNGTFDSLSKSFGNVSKKDLEDLLKKGQLNASKTIKDFNKKYPNLNKKASTVLLKGEKGAKKVLSGGKALGSVVKGAWKAKHALLGPAGIVTLAIESVVVSALSSTVGEFTERFLMNRQAVIIVPLKKDGFEFTAGINGNKGSVESIPEDLTKFYEHLPGPLLDMYISAESANSEDAGARLFSIRSASSQKTVDLSTILNGRISSSHMYKDNGLIEEMYKTDVAAAEKEIAERLEYLVSMTQEAQNVQYTHLQEKDLSAQSIFSNFLNLLFKGSDTETEQWDGTGSISLNGKAVNLSKYFNKLGPMIDKETERQGVPQYAEILKAKTMQESGGNYERYPDVMQSSESLGLPRNSIGLSRSLEQGVKYFIQMMNSAGGDVALAMQAYNYGGGFINYVKERGGAWTQELANAFSDMKASQLGWKRYGDKNYIKNIMRYYEYPKGGTDDAPSTIGSEGRSKYRLSLSQAKSQLIEAREANDRKFNVTLVGSSTSLMRKGTFDLLNQIAQDYKKSTGKTINITSAYRANDPNWHGTGYGVDIDTPNTMRRLSGGKLGFPNGNDKNEAVKLIEASIKAGFSGIYFGDWFIIENMKRKYPKVQFTYEPNNHHNHLHLSYPLKG</sequence>